<dbReference type="EMBL" id="RBXX01000002">
    <property type="protein sequence ID" value="RKT84185.1"/>
    <property type="molecule type" value="Genomic_DNA"/>
</dbReference>
<gene>
    <name evidence="2" type="ORF">ATL45_2494</name>
    <name evidence="3" type="ORF">SAMN05421805_103110</name>
</gene>
<reference evidence="2 5" key="2">
    <citation type="submission" date="2018-10" db="EMBL/GenBank/DDBJ databases">
        <title>Sequencing the genomes of 1000 actinobacteria strains.</title>
        <authorList>
            <person name="Klenk H.-P."/>
        </authorList>
    </citation>
    <scope>NUCLEOTIDE SEQUENCE [LARGE SCALE GENOMIC DNA]</scope>
    <source>
        <strain evidence="2 5">DSM 45119</strain>
    </source>
</reference>
<dbReference type="Proteomes" id="UP000199398">
    <property type="component" value="Unassembled WGS sequence"/>
</dbReference>
<dbReference type="EMBL" id="FOUP01000003">
    <property type="protein sequence ID" value="SFN17979.1"/>
    <property type="molecule type" value="Genomic_DNA"/>
</dbReference>
<evidence type="ECO:0000313" key="3">
    <source>
        <dbReference type="EMBL" id="SFN17979.1"/>
    </source>
</evidence>
<feature type="region of interest" description="Disordered" evidence="1">
    <location>
        <begin position="25"/>
        <end position="77"/>
    </location>
</feature>
<feature type="compositionally biased region" description="Basic and acidic residues" evidence="1">
    <location>
        <begin position="28"/>
        <end position="40"/>
    </location>
</feature>
<reference evidence="3 4" key="1">
    <citation type="submission" date="2016-10" db="EMBL/GenBank/DDBJ databases">
        <authorList>
            <person name="de Groot N.N."/>
        </authorList>
    </citation>
    <scope>NUCLEOTIDE SEQUENCE [LARGE SCALE GENOMIC DNA]</scope>
    <source>
        <strain evidence="3 4">CPCC 201259</strain>
    </source>
</reference>
<proteinExistence type="predicted"/>
<evidence type="ECO:0000313" key="2">
    <source>
        <dbReference type="EMBL" id="RKT84185.1"/>
    </source>
</evidence>
<name>A0A1I4WYB7_9PSEU</name>
<dbReference type="AlphaFoldDB" id="A0A1I4WYB7"/>
<evidence type="ECO:0000313" key="5">
    <source>
        <dbReference type="Proteomes" id="UP000270697"/>
    </source>
</evidence>
<keyword evidence="5" id="KW-1185">Reference proteome</keyword>
<protein>
    <submittedName>
        <fullName evidence="3">Uncharacterized protein</fullName>
    </submittedName>
</protein>
<evidence type="ECO:0000256" key="1">
    <source>
        <dbReference type="SAM" id="MobiDB-lite"/>
    </source>
</evidence>
<accession>A0A1I4WYB7</accession>
<organism evidence="3 4">
    <name type="scientific">Saccharopolyspora antimicrobica</name>
    <dbReference type="NCBI Taxonomy" id="455193"/>
    <lineage>
        <taxon>Bacteria</taxon>
        <taxon>Bacillati</taxon>
        <taxon>Actinomycetota</taxon>
        <taxon>Actinomycetes</taxon>
        <taxon>Pseudonocardiales</taxon>
        <taxon>Pseudonocardiaceae</taxon>
        <taxon>Saccharopolyspora</taxon>
    </lineage>
</organism>
<dbReference type="Proteomes" id="UP000270697">
    <property type="component" value="Unassembled WGS sequence"/>
</dbReference>
<sequence length="77" mass="8463">MSIQQDRRQLATKLKAQADSAKKAAALRAKEARKRADAAKAEQLAARTSNPSLARADEEERSHTRVGGGENRDHRVI</sequence>
<evidence type="ECO:0000313" key="4">
    <source>
        <dbReference type="Proteomes" id="UP000199398"/>
    </source>
</evidence>